<keyword evidence="2" id="KW-1185">Reference proteome</keyword>
<sequence length="43" mass="5032">MGRPTHFRSRVASRIPCHFRFPDRHYPKSAKGFSFLQALLMPS</sequence>
<evidence type="ECO:0000313" key="2">
    <source>
        <dbReference type="Proteomes" id="UP000306324"/>
    </source>
</evidence>
<gene>
    <name evidence="1" type="ORF">ACCUM_4518</name>
</gene>
<evidence type="ECO:0000313" key="1">
    <source>
        <dbReference type="EMBL" id="TMQ76262.1"/>
    </source>
</evidence>
<reference evidence="1 2" key="1">
    <citation type="submission" date="2019-04" db="EMBL/GenBank/DDBJ databases">
        <title>A novel phosphate-accumulating bacterium identified in bioreactor for phosphate removal from wastewater.</title>
        <authorList>
            <person name="Kotlyarov R.Y."/>
            <person name="Beletsky A.V."/>
            <person name="Kallistova A.Y."/>
            <person name="Dorofeev A.G."/>
            <person name="Nikolaev Y.Y."/>
            <person name="Pimenov N.V."/>
            <person name="Ravin N.V."/>
            <person name="Mardanov A.V."/>
        </authorList>
    </citation>
    <scope>NUCLEOTIDE SEQUENCE [LARGE SCALE GENOMIC DNA]</scope>
    <source>
        <strain evidence="1 2">Bin19</strain>
    </source>
</reference>
<accession>A0A5S4ELL7</accession>
<comment type="caution">
    <text evidence="1">The sequence shown here is derived from an EMBL/GenBank/DDBJ whole genome shotgun (WGS) entry which is preliminary data.</text>
</comment>
<organism evidence="1 2">
    <name type="scientific">Candidatus Accumulibacter phosphatis</name>
    <dbReference type="NCBI Taxonomy" id="327160"/>
    <lineage>
        <taxon>Bacteria</taxon>
        <taxon>Pseudomonadati</taxon>
        <taxon>Pseudomonadota</taxon>
        <taxon>Betaproteobacteria</taxon>
        <taxon>Candidatus Accumulibacter</taxon>
    </lineage>
</organism>
<dbReference type="AlphaFoldDB" id="A0A5S4ELL7"/>
<proteinExistence type="predicted"/>
<name>A0A5S4ELL7_9PROT</name>
<dbReference type="EMBL" id="SWAD01000057">
    <property type="protein sequence ID" value="TMQ76262.1"/>
    <property type="molecule type" value="Genomic_DNA"/>
</dbReference>
<protein>
    <submittedName>
        <fullName evidence="1">Uncharacterized protein</fullName>
    </submittedName>
</protein>
<dbReference type="Proteomes" id="UP000306324">
    <property type="component" value="Unassembled WGS sequence"/>
</dbReference>